<evidence type="ECO:0000256" key="1">
    <source>
        <dbReference type="ARBA" id="ARBA00004651"/>
    </source>
</evidence>
<keyword evidence="3" id="KW-1003">Cell membrane</keyword>
<dbReference type="Pfam" id="PF20730">
    <property type="entry name" value="YetF_N"/>
    <property type="match status" value="1"/>
</dbReference>
<dbReference type="RefSeq" id="WP_380773605.1">
    <property type="nucleotide sequence ID" value="NZ_JBHUEO010000020.1"/>
</dbReference>
<comment type="subcellular location">
    <subcellularLocation>
        <location evidence="1">Cell membrane</location>
        <topology evidence="1">Multi-pass membrane protein</topology>
    </subcellularLocation>
</comment>
<name>A0ABW4KF68_9BACI</name>
<evidence type="ECO:0000256" key="5">
    <source>
        <dbReference type="ARBA" id="ARBA00022989"/>
    </source>
</evidence>
<evidence type="ECO:0000259" key="8">
    <source>
        <dbReference type="Pfam" id="PF04239"/>
    </source>
</evidence>
<evidence type="ECO:0000256" key="2">
    <source>
        <dbReference type="ARBA" id="ARBA00006448"/>
    </source>
</evidence>
<evidence type="ECO:0000256" key="3">
    <source>
        <dbReference type="ARBA" id="ARBA00022475"/>
    </source>
</evidence>
<keyword evidence="5 7" id="KW-1133">Transmembrane helix</keyword>
<evidence type="ECO:0000313" key="11">
    <source>
        <dbReference type="Proteomes" id="UP001597301"/>
    </source>
</evidence>
<dbReference type="InterPro" id="IPR007353">
    <property type="entry name" value="DUF421"/>
</dbReference>
<evidence type="ECO:0000256" key="6">
    <source>
        <dbReference type="ARBA" id="ARBA00023136"/>
    </source>
</evidence>
<keyword evidence="6 7" id="KW-0472">Membrane</keyword>
<feature type="domain" description="YetF-like N-terminal transmembrane" evidence="9">
    <location>
        <begin position="25"/>
        <end position="86"/>
    </location>
</feature>
<dbReference type="PANTHER" id="PTHR34582">
    <property type="entry name" value="UPF0702 TRANSMEMBRANE PROTEIN YCAP"/>
    <property type="match status" value="1"/>
</dbReference>
<comment type="similarity">
    <text evidence="2">Belongs to the UPF0702 family.</text>
</comment>
<proteinExistence type="inferred from homology"/>
<dbReference type="Gene3D" id="3.30.240.20">
    <property type="entry name" value="bsu07140 like domains"/>
    <property type="match status" value="2"/>
</dbReference>
<keyword evidence="4 7" id="KW-0812">Transmembrane</keyword>
<feature type="domain" description="YetF C-terminal" evidence="8">
    <location>
        <begin position="91"/>
        <end position="226"/>
    </location>
</feature>
<dbReference type="EMBL" id="JBHUEO010000020">
    <property type="protein sequence ID" value="MFD1706895.1"/>
    <property type="molecule type" value="Genomic_DNA"/>
</dbReference>
<evidence type="ECO:0000259" key="9">
    <source>
        <dbReference type="Pfam" id="PF20730"/>
    </source>
</evidence>
<protein>
    <submittedName>
        <fullName evidence="10">YetF domain-containing protein</fullName>
    </submittedName>
</protein>
<comment type="caution">
    <text evidence="10">The sequence shown here is derived from an EMBL/GenBank/DDBJ whole genome shotgun (WGS) entry which is preliminary data.</text>
</comment>
<dbReference type="Proteomes" id="UP001597301">
    <property type="component" value="Unassembled WGS sequence"/>
</dbReference>
<evidence type="ECO:0000256" key="4">
    <source>
        <dbReference type="ARBA" id="ARBA00022692"/>
    </source>
</evidence>
<organism evidence="10 11">
    <name type="scientific">Siminovitchia sediminis</name>
    <dbReference type="NCBI Taxonomy" id="1274353"/>
    <lineage>
        <taxon>Bacteria</taxon>
        <taxon>Bacillati</taxon>
        <taxon>Bacillota</taxon>
        <taxon>Bacilli</taxon>
        <taxon>Bacillales</taxon>
        <taxon>Bacillaceae</taxon>
        <taxon>Siminovitchia</taxon>
    </lineage>
</organism>
<evidence type="ECO:0000256" key="7">
    <source>
        <dbReference type="SAM" id="Phobius"/>
    </source>
</evidence>
<sequence length="242" mass="27476">MAGKVFFLLNKMQSYVRLCFITLHFYFALHTRLMGRKEISQMTFFNFVSAISLGTLGASFAIDSSISITNGFLALAAWSAFTIFIGILDIKFPKFRSAIEGQPRILIKKGQIMENELRKVRLDIDALHALLRKKNVFSVSDVEYAIFEIDGTLSVMKKEPKQAVTKSDMKINQTTVDVFPISTSVISDGKIKQVNLEKLNLDQQWLERQLKLSGVQSVSEVFYAEIQKDGTLYIDLYNDVLH</sequence>
<dbReference type="InterPro" id="IPR023090">
    <property type="entry name" value="UPF0702_alpha/beta_dom_sf"/>
</dbReference>
<feature type="transmembrane region" description="Helical" evidence="7">
    <location>
        <begin position="68"/>
        <end position="88"/>
    </location>
</feature>
<accession>A0ABW4KF68</accession>
<keyword evidence="11" id="KW-1185">Reference proteome</keyword>
<dbReference type="PANTHER" id="PTHR34582:SF6">
    <property type="entry name" value="UPF0702 TRANSMEMBRANE PROTEIN YCAP"/>
    <property type="match status" value="1"/>
</dbReference>
<gene>
    <name evidence="10" type="ORF">ACFSCZ_09145</name>
</gene>
<feature type="transmembrane region" description="Helical" evidence="7">
    <location>
        <begin position="12"/>
        <end position="31"/>
    </location>
</feature>
<feature type="transmembrane region" description="Helical" evidence="7">
    <location>
        <begin position="43"/>
        <end position="62"/>
    </location>
</feature>
<dbReference type="Pfam" id="PF04239">
    <property type="entry name" value="DUF421"/>
    <property type="match status" value="1"/>
</dbReference>
<reference evidence="11" key="1">
    <citation type="journal article" date="2019" name="Int. J. Syst. Evol. Microbiol.">
        <title>The Global Catalogue of Microorganisms (GCM) 10K type strain sequencing project: providing services to taxonomists for standard genome sequencing and annotation.</title>
        <authorList>
            <consortium name="The Broad Institute Genomics Platform"/>
            <consortium name="The Broad Institute Genome Sequencing Center for Infectious Disease"/>
            <person name="Wu L."/>
            <person name="Ma J."/>
        </authorList>
    </citation>
    <scope>NUCLEOTIDE SEQUENCE [LARGE SCALE GENOMIC DNA]</scope>
    <source>
        <strain evidence="11">CGMCC 1.12295</strain>
    </source>
</reference>
<dbReference type="InterPro" id="IPR048454">
    <property type="entry name" value="YetF_N"/>
</dbReference>
<evidence type="ECO:0000313" key="10">
    <source>
        <dbReference type="EMBL" id="MFD1706895.1"/>
    </source>
</evidence>